<keyword evidence="2" id="KW-1185">Reference proteome</keyword>
<gene>
    <name evidence="1" type="ORF">QFC20_006661</name>
</gene>
<dbReference type="EMBL" id="JASBWS010000124">
    <property type="protein sequence ID" value="KAJ9095423.1"/>
    <property type="molecule type" value="Genomic_DNA"/>
</dbReference>
<comment type="caution">
    <text evidence="1">The sequence shown here is derived from an EMBL/GenBank/DDBJ whole genome shotgun (WGS) entry which is preliminary data.</text>
</comment>
<dbReference type="Proteomes" id="UP001230649">
    <property type="component" value="Unassembled WGS sequence"/>
</dbReference>
<evidence type="ECO:0000313" key="1">
    <source>
        <dbReference type="EMBL" id="KAJ9095423.1"/>
    </source>
</evidence>
<name>A0ACC2V7T7_9TREE</name>
<sequence>MFKSLAYALLISLTFQQWTLALYYENFQLLTKGDPYDDLELAWGDEQMRGSNVQMSRDARVLGLLLASGKTSSLSPRNESLMDTLKSVIDIDKTISERVSEGERVVYDMMITDFVFHDNRVDKSSIPVQIKLMPWDLNYAALNTPKWPILLHGISEATKDSKSVVGDSRNAAGSTENVIPFDCAGVEEACRLGSLISRVMGRLVRAQKVDKVPRKKSDKAPDEIVQSARAAAVIWNEKDEVKLPFEITEKGEIKYKNSEINHQKERGDRYVQENAQVFLFID</sequence>
<reference evidence="1" key="1">
    <citation type="submission" date="2023-04" db="EMBL/GenBank/DDBJ databases">
        <title>Draft Genome sequencing of Naganishia species isolated from polar environments using Oxford Nanopore Technology.</title>
        <authorList>
            <person name="Leo P."/>
            <person name="Venkateswaran K."/>
        </authorList>
    </citation>
    <scope>NUCLEOTIDE SEQUENCE</scope>
    <source>
        <strain evidence="1">MNA-CCFEE 5262</strain>
    </source>
</reference>
<organism evidence="1 2">
    <name type="scientific">Naganishia adeliensis</name>
    <dbReference type="NCBI Taxonomy" id="92952"/>
    <lineage>
        <taxon>Eukaryota</taxon>
        <taxon>Fungi</taxon>
        <taxon>Dikarya</taxon>
        <taxon>Basidiomycota</taxon>
        <taxon>Agaricomycotina</taxon>
        <taxon>Tremellomycetes</taxon>
        <taxon>Filobasidiales</taxon>
        <taxon>Filobasidiaceae</taxon>
        <taxon>Naganishia</taxon>
    </lineage>
</organism>
<protein>
    <submittedName>
        <fullName evidence="1">Uncharacterized protein</fullName>
    </submittedName>
</protein>
<accession>A0ACC2V7T7</accession>
<proteinExistence type="predicted"/>
<evidence type="ECO:0000313" key="2">
    <source>
        <dbReference type="Proteomes" id="UP001230649"/>
    </source>
</evidence>